<comment type="caution">
    <text evidence="1">The sequence shown here is derived from an EMBL/GenBank/DDBJ whole genome shotgun (WGS) entry which is preliminary data.</text>
</comment>
<accession>A0ABT2W9E0</accession>
<keyword evidence="2" id="KW-1185">Reference proteome</keyword>
<reference evidence="2" key="1">
    <citation type="submission" date="2023-07" db="EMBL/GenBank/DDBJ databases">
        <title>Chryseobacterium sp. strain PBS4-4 Genome sequencing and assembly.</title>
        <authorList>
            <person name="Jung Y."/>
        </authorList>
    </citation>
    <scope>NUCLEOTIDE SEQUENCE [LARGE SCALE GENOMIC DNA]</scope>
    <source>
        <strain evidence="2">PBS4-4</strain>
    </source>
</reference>
<name>A0ABT2W9E0_9FLAO</name>
<organism evidence="1 2">
    <name type="scientific">Chryseobacterium edaphi</name>
    <dbReference type="NCBI Taxonomy" id="2976532"/>
    <lineage>
        <taxon>Bacteria</taxon>
        <taxon>Pseudomonadati</taxon>
        <taxon>Bacteroidota</taxon>
        <taxon>Flavobacteriia</taxon>
        <taxon>Flavobacteriales</taxon>
        <taxon>Weeksellaceae</taxon>
        <taxon>Chryseobacterium group</taxon>
        <taxon>Chryseobacterium</taxon>
    </lineage>
</organism>
<sequence>MKNTYNKGTFRSFEYGKIGPYLKKHGNKKWRRTEKSEIENQLSETIKFFKQRKKRRKLIWVKITQEIYGKTHSAYRSFYSEKSFKDSIKRANVKRYFLINKINKNEYIH</sequence>
<evidence type="ECO:0000313" key="1">
    <source>
        <dbReference type="EMBL" id="MCU7618828.1"/>
    </source>
</evidence>
<dbReference type="Proteomes" id="UP001208649">
    <property type="component" value="Unassembled WGS sequence"/>
</dbReference>
<dbReference type="EMBL" id="JAOTEM010000005">
    <property type="protein sequence ID" value="MCU7618828.1"/>
    <property type="molecule type" value="Genomic_DNA"/>
</dbReference>
<gene>
    <name evidence="1" type="ORF">NZ698_16685</name>
</gene>
<evidence type="ECO:0000313" key="2">
    <source>
        <dbReference type="Proteomes" id="UP001208649"/>
    </source>
</evidence>
<protein>
    <submittedName>
        <fullName evidence="1">Uncharacterized protein</fullName>
    </submittedName>
</protein>
<dbReference type="RefSeq" id="WP_263004352.1">
    <property type="nucleotide sequence ID" value="NZ_JAOTEM010000005.1"/>
</dbReference>
<proteinExistence type="predicted"/>